<evidence type="ECO:0000313" key="2">
    <source>
        <dbReference type="Proteomes" id="UP001056120"/>
    </source>
</evidence>
<dbReference type="EMBL" id="CM042046">
    <property type="protein sequence ID" value="KAI3676107.1"/>
    <property type="molecule type" value="Genomic_DNA"/>
</dbReference>
<dbReference type="Proteomes" id="UP001056120">
    <property type="component" value="Linkage Group LG29"/>
</dbReference>
<reference evidence="1 2" key="2">
    <citation type="journal article" date="2022" name="Mol. Ecol. Resour.">
        <title>The genomes of chicory, endive, great burdock and yacon provide insights into Asteraceae paleo-polyploidization history and plant inulin production.</title>
        <authorList>
            <person name="Fan W."/>
            <person name="Wang S."/>
            <person name="Wang H."/>
            <person name="Wang A."/>
            <person name="Jiang F."/>
            <person name="Liu H."/>
            <person name="Zhao H."/>
            <person name="Xu D."/>
            <person name="Zhang Y."/>
        </authorList>
    </citation>
    <scope>NUCLEOTIDE SEQUENCE [LARGE SCALE GENOMIC DNA]</scope>
    <source>
        <strain evidence="2">cv. Yunnan</strain>
        <tissue evidence="1">Leaves</tissue>
    </source>
</reference>
<sequence>MCSRRPREEKWQEVESRRSYGDGEGNRRNKNGDSRDDRSNRKWRKPDPWVYKPIAFPVGSSVGGGRSFRDALINDPSPSPVEKVVVVPNSTFAFAGLVGRALADPSAEVAGEGSVRPEEDYRGICNIRDPGLEQEISDTIEIGSLIDVDLRNRKEEVRNLILGEGFNSSAQ</sequence>
<evidence type="ECO:0000313" key="1">
    <source>
        <dbReference type="EMBL" id="KAI3676107.1"/>
    </source>
</evidence>
<proteinExistence type="predicted"/>
<protein>
    <submittedName>
        <fullName evidence="1">Uncharacterized protein</fullName>
    </submittedName>
</protein>
<name>A0ACB8XXB5_9ASTR</name>
<keyword evidence="2" id="KW-1185">Reference proteome</keyword>
<accession>A0ACB8XXB5</accession>
<reference evidence="2" key="1">
    <citation type="journal article" date="2022" name="Mol. Ecol. Resour.">
        <title>The genomes of chicory, endive, great burdock and yacon provide insights into Asteraceae palaeo-polyploidization history and plant inulin production.</title>
        <authorList>
            <person name="Fan W."/>
            <person name="Wang S."/>
            <person name="Wang H."/>
            <person name="Wang A."/>
            <person name="Jiang F."/>
            <person name="Liu H."/>
            <person name="Zhao H."/>
            <person name="Xu D."/>
            <person name="Zhang Y."/>
        </authorList>
    </citation>
    <scope>NUCLEOTIDE SEQUENCE [LARGE SCALE GENOMIC DNA]</scope>
    <source>
        <strain evidence="2">cv. Yunnan</strain>
    </source>
</reference>
<gene>
    <name evidence="1" type="ORF">L1987_85706</name>
</gene>
<comment type="caution">
    <text evidence="1">The sequence shown here is derived from an EMBL/GenBank/DDBJ whole genome shotgun (WGS) entry which is preliminary data.</text>
</comment>
<organism evidence="1 2">
    <name type="scientific">Smallanthus sonchifolius</name>
    <dbReference type="NCBI Taxonomy" id="185202"/>
    <lineage>
        <taxon>Eukaryota</taxon>
        <taxon>Viridiplantae</taxon>
        <taxon>Streptophyta</taxon>
        <taxon>Embryophyta</taxon>
        <taxon>Tracheophyta</taxon>
        <taxon>Spermatophyta</taxon>
        <taxon>Magnoliopsida</taxon>
        <taxon>eudicotyledons</taxon>
        <taxon>Gunneridae</taxon>
        <taxon>Pentapetalae</taxon>
        <taxon>asterids</taxon>
        <taxon>campanulids</taxon>
        <taxon>Asterales</taxon>
        <taxon>Asteraceae</taxon>
        <taxon>Asteroideae</taxon>
        <taxon>Heliantheae alliance</taxon>
        <taxon>Millerieae</taxon>
        <taxon>Smallanthus</taxon>
    </lineage>
</organism>